<dbReference type="PaxDb" id="3708-A0A078JGG9"/>
<sequence>MPTSAEETTDVRITRQDERAAKILVALSRNKRYHPREGDEKNPSNKKGKAEKEDNSKETMMIIKAWNLAKPDPVENIPSRVAKLVDQFSQPIKKQLTVSDVKEDQRRLMLGKDEVKKKMHPLLTGSEIKRLKEGLDVTVYGPGKVSRTMRFKMWSSTPVLTSGWKGFVDACDLKEHCDFIHIWMFRRRETRELCFVIDKTKYSTITKPLDKEISDQIN</sequence>
<dbReference type="PANTHER" id="PTHR31541">
    <property type="entry name" value="B3 DOMAIN PLANT PROTEIN-RELATED"/>
    <property type="match status" value="1"/>
</dbReference>
<evidence type="ECO:0000313" key="8">
    <source>
        <dbReference type="EMBL" id="CDY65759.1"/>
    </source>
</evidence>
<comment type="subcellular location">
    <subcellularLocation>
        <location evidence="1">Nucleus</location>
    </subcellularLocation>
</comment>
<evidence type="ECO:0000256" key="2">
    <source>
        <dbReference type="ARBA" id="ARBA00023015"/>
    </source>
</evidence>
<evidence type="ECO:0000259" key="7">
    <source>
        <dbReference type="SMART" id="SM01019"/>
    </source>
</evidence>
<feature type="region of interest" description="Disordered" evidence="6">
    <location>
        <begin position="25"/>
        <end position="57"/>
    </location>
</feature>
<keyword evidence="9" id="KW-1185">Reference proteome</keyword>
<dbReference type="GO" id="GO:0003677">
    <property type="term" value="F:DNA binding"/>
    <property type="evidence" value="ECO:0007669"/>
    <property type="project" value="UniProtKB-KW"/>
</dbReference>
<evidence type="ECO:0000256" key="3">
    <source>
        <dbReference type="ARBA" id="ARBA00023125"/>
    </source>
</evidence>
<dbReference type="CDD" id="cd10017">
    <property type="entry name" value="B3_DNA"/>
    <property type="match status" value="1"/>
</dbReference>
<dbReference type="Proteomes" id="UP000028999">
    <property type="component" value="Unassembled WGS sequence"/>
</dbReference>
<dbReference type="GO" id="GO:0005634">
    <property type="term" value="C:nucleus"/>
    <property type="evidence" value="ECO:0007669"/>
    <property type="project" value="UniProtKB-SubCell"/>
</dbReference>
<evidence type="ECO:0000256" key="6">
    <source>
        <dbReference type="SAM" id="MobiDB-lite"/>
    </source>
</evidence>
<feature type="compositionally biased region" description="Basic and acidic residues" evidence="6">
    <location>
        <begin position="35"/>
        <end position="57"/>
    </location>
</feature>
<accession>A0A078JGG9</accession>
<dbReference type="Gramene" id="CDY65759">
    <property type="protein sequence ID" value="CDY65759"/>
    <property type="gene ID" value="GSBRNA2T00048177001"/>
</dbReference>
<proteinExistence type="predicted"/>
<evidence type="ECO:0000256" key="4">
    <source>
        <dbReference type="ARBA" id="ARBA00023163"/>
    </source>
</evidence>
<keyword evidence="5" id="KW-0539">Nucleus</keyword>
<gene>
    <name evidence="8" type="primary">BnaCnng48610D</name>
    <name evidence="8" type="ORF">GSBRNA2T00048177001</name>
</gene>
<dbReference type="OMA" id="QTHQLKA"/>
<dbReference type="InterPro" id="IPR015300">
    <property type="entry name" value="DNA-bd_pseudobarrel_sf"/>
</dbReference>
<protein>
    <submittedName>
        <fullName evidence="8">BnaCnng48610D protein</fullName>
    </submittedName>
</protein>
<keyword evidence="2" id="KW-0805">Transcription regulation</keyword>
<dbReference type="SUPFAM" id="SSF101936">
    <property type="entry name" value="DNA-binding pseudobarrel domain"/>
    <property type="match status" value="1"/>
</dbReference>
<name>A0A078JGG9_BRANA</name>
<dbReference type="InterPro" id="IPR005508">
    <property type="entry name" value="At2g31720-like"/>
</dbReference>
<dbReference type="PANTHER" id="PTHR31541:SF59">
    <property type="entry name" value="TF-B3 DOMAIN-CONTAINING PROTEIN"/>
    <property type="match status" value="1"/>
</dbReference>
<evidence type="ECO:0000313" key="9">
    <source>
        <dbReference type="Proteomes" id="UP000028999"/>
    </source>
</evidence>
<evidence type="ECO:0000256" key="5">
    <source>
        <dbReference type="ARBA" id="ARBA00023242"/>
    </source>
</evidence>
<dbReference type="EMBL" id="LK034937">
    <property type="protein sequence ID" value="CDY65759.1"/>
    <property type="molecule type" value="Genomic_DNA"/>
</dbReference>
<dbReference type="AlphaFoldDB" id="A0A078JGG9"/>
<keyword evidence="4" id="KW-0804">Transcription</keyword>
<keyword evidence="3" id="KW-0238">DNA-binding</keyword>
<dbReference type="InterPro" id="IPR003340">
    <property type="entry name" value="B3_DNA-bd"/>
</dbReference>
<evidence type="ECO:0000256" key="1">
    <source>
        <dbReference type="ARBA" id="ARBA00004123"/>
    </source>
</evidence>
<dbReference type="Gene3D" id="2.40.330.10">
    <property type="entry name" value="DNA-binding pseudobarrel domain"/>
    <property type="match status" value="1"/>
</dbReference>
<dbReference type="STRING" id="3708.A0A078JGG9"/>
<reference evidence="8 9" key="1">
    <citation type="journal article" date="2014" name="Science">
        <title>Plant genetics. Early allopolyploid evolution in the post-Neolithic Brassica napus oilseed genome.</title>
        <authorList>
            <person name="Chalhoub B."/>
            <person name="Denoeud F."/>
            <person name="Liu S."/>
            <person name="Parkin I.A."/>
            <person name="Tang H."/>
            <person name="Wang X."/>
            <person name="Chiquet J."/>
            <person name="Belcram H."/>
            <person name="Tong C."/>
            <person name="Samans B."/>
            <person name="Correa M."/>
            <person name="Da Silva C."/>
            <person name="Just J."/>
            <person name="Falentin C."/>
            <person name="Koh C.S."/>
            <person name="Le Clainche I."/>
            <person name="Bernard M."/>
            <person name="Bento P."/>
            <person name="Noel B."/>
            <person name="Labadie K."/>
            <person name="Alberti A."/>
            <person name="Charles M."/>
            <person name="Arnaud D."/>
            <person name="Guo H."/>
            <person name="Daviaud C."/>
            <person name="Alamery S."/>
            <person name="Jabbari K."/>
            <person name="Zhao M."/>
            <person name="Edger P.P."/>
            <person name="Chelaifa H."/>
            <person name="Tack D."/>
            <person name="Lassalle G."/>
            <person name="Mestiri I."/>
            <person name="Schnel N."/>
            <person name="Le Paslier M.C."/>
            <person name="Fan G."/>
            <person name="Renault V."/>
            <person name="Bayer P.E."/>
            <person name="Golicz A.A."/>
            <person name="Manoli S."/>
            <person name="Lee T.H."/>
            <person name="Thi V.H."/>
            <person name="Chalabi S."/>
            <person name="Hu Q."/>
            <person name="Fan C."/>
            <person name="Tollenaere R."/>
            <person name="Lu Y."/>
            <person name="Battail C."/>
            <person name="Shen J."/>
            <person name="Sidebottom C.H."/>
            <person name="Wang X."/>
            <person name="Canaguier A."/>
            <person name="Chauveau A."/>
            <person name="Berard A."/>
            <person name="Deniot G."/>
            <person name="Guan M."/>
            <person name="Liu Z."/>
            <person name="Sun F."/>
            <person name="Lim Y.P."/>
            <person name="Lyons E."/>
            <person name="Town C.D."/>
            <person name="Bancroft I."/>
            <person name="Wang X."/>
            <person name="Meng J."/>
            <person name="Ma J."/>
            <person name="Pires J.C."/>
            <person name="King G.J."/>
            <person name="Brunel D."/>
            <person name="Delourme R."/>
            <person name="Renard M."/>
            <person name="Aury J.M."/>
            <person name="Adams K.L."/>
            <person name="Batley J."/>
            <person name="Snowdon R.J."/>
            <person name="Tost J."/>
            <person name="Edwards D."/>
            <person name="Zhou Y."/>
            <person name="Hua W."/>
            <person name="Sharpe A.G."/>
            <person name="Paterson A.H."/>
            <person name="Guan C."/>
            <person name="Wincker P."/>
        </authorList>
    </citation>
    <scope>NUCLEOTIDE SEQUENCE [LARGE SCALE GENOMIC DNA]</scope>
    <source>
        <strain evidence="9">cv. Darmor-bzh</strain>
    </source>
</reference>
<dbReference type="SMART" id="SM01019">
    <property type="entry name" value="B3"/>
    <property type="match status" value="1"/>
</dbReference>
<organism evidence="8 9">
    <name type="scientific">Brassica napus</name>
    <name type="common">Rape</name>
    <dbReference type="NCBI Taxonomy" id="3708"/>
    <lineage>
        <taxon>Eukaryota</taxon>
        <taxon>Viridiplantae</taxon>
        <taxon>Streptophyta</taxon>
        <taxon>Embryophyta</taxon>
        <taxon>Tracheophyta</taxon>
        <taxon>Spermatophyta</taxon>
        <taxon>Magnoliopsida</taxon>
        <taxon>eudicotyledons</taxon>
        <taxon>Gunneridae</taxon>
        <taxon>Pentapetalae</taxon>
        <taxon>rosids</taxon>
        <taxon>malvids</taxon>
        <taxon>Brassicales</taxon>
        <taxon>Brassicaceae</taxon>
        <taxon>Brassiceae</taxon>
        <taxon>Brassica</taxon>
    </lineage>
</organism>
<feature type="domain" description="TF-B3" evidence="7">
    <location>
        <begin position="92"/>
        <end position="197"/>
    </location>
</feature>